<protein>
    <submittedName>
        <fullName evidence="2">Uncharacterized protein</fullName>
    </submittedName>
</protein>
<name>D8R8N5_SELML</name>
<evidence type="ECO:0000313" key="2">
    <source>
        <dbReference type="EMBL" id="EFJ31729.1"/>
    </source>
</evidence>
<proteinExistence type="predicted"/>
<dbReference type="InParanoid" id="D8R8N5"/>
<feature type="region of interest" description="Disordered" evidence="1">
    <location>
        <begin position="1"/>
        <end position="38"/>
    </location>
</feature>
<sequence length="248" mass="27462">MDEEERHDADNECNDDHAADDSSSDDEEEEPRLKYQGLGGSLLSSDTISCITVTRMIALGTHGGRVHLLDCQGLLSGFLDITFFHPGNLILNNKGWFGSSKDQDDMHLLVGWGSCIKIVVIKVRGADFPGGLHAFLGKAPSEEFCVVHNKLLCKTGSGHWAARDEPLILHSLTKGHGCCLTKGCGLPSSKHNALVLAPFIYEVVLIRLLSNPVHHEPFLKLVPNWPYPQLYRHNIYCCCEQHENVLKL</sequence>
<accession>D8R8N5</accession>
<organism evidence="3">
    <name type="scientific">Selaginella moellendorffii</name>
    <name type="common">Spikemoss</name>
    <dbReference type="NCBI Taxonomy" id="88036"/>
    <lineage>
        <taxon>Eukaryota</taxon>
        <taxon>Viridiplantae</taxon>
        <taxon>Streptophyta</taxon>
        <taxon>Embryophyta</taxon>
        <taxon>Tracheophyta</taxon>
        <taxon>Lycopodiopsida</taxon>
        <taxon>Selaginellales</taxon>
        <taxon>Selaginellaceae</taxon>
        <taxon>Selaginella</taxon>
    </lineage>
</organism>
<dbReference type="HOGENOM" id="CLU_1121669_0_0_1"/>
<dbReference type="STRING" id="88036.D8R8N5"/>
<dbReference type="KEGG" id="smo:SELMODRAFT_408553"/>
<dbReference type="Gramene" id="EFJ31729">
    <property type="protein sequence ID" value="EFJ31729"/>
    <property type="gene ID" value="SELMODRAFT_408553"/>
</dbReference>
<keyword evidence="3" id="KW-1185">Reference proteome</keyword>
<dbReference type="EMBL" id="GL377573">
    <property type="protein sequence ID" value="EFJ31729.1"/>
    <property type="molecule type" value="Genomic_DNA"/>
</dbReference>
<reference evidence="2 3" key="1">
    <citation type="journal article" date="2011" name="Science">
        <title>The Selaginella genome identifies genetic changes associated with the evolution of vascular plants.</title>
        <authorList>
            <person name="Banks J.A."/>
            <person name="Nishiyama T."/>
            <person name="Hasebe M."/>
            <person name="Bowman J.L."/>
            <person name="Gribskov M."/>
            <person name="dePamphilis C."/>
            <person name="Albert V.A."/>
            <person name="Aono N."/>
            <person name="Aoyama T."/>
            <person name="Ambrose B.A."/>
            <person name="Ashton N.W."/>
            <person name="Axtell M.J."/>
            <person name="Barker E."/>
            <person name="Barker M.S."/>
            <person name="Bennetzen J.L."/>
            <person name="Bonawitz N.D."/>
            <person name="Chapple C."/>
            <person name="Cheng C."/>
            <person name="Correa L.G."/>
            <person name="Dacre M."/>
            <person name="DeBarry J."/>
            <person name="Dreyer I."/>
            <person name="Elias M."/>
            <person name="Engstrom E.M."/>
            <person name="Estelle M."/>
            <person name="Feng L."/>
            <person name="Finet C."/>
            <person name="Floyd S.K."/>
            <person name="Frommer W.B."/>
            <person name="Fujita T."/>
            <person name="Gramzow L."/>
            <person name="Gutensohn M."/>
            <person name="Harholt J."/>
            <person name="Hattori M."/>
            <person name="Heyl A."/>
            <person name="Hirai T."/>
            <person name="Hiwatashi Y."/>
            <person name="Ishikawa M."/>
            <person name="Iwata M."/>
            <person name="Karol K.G."/>
            <person name="Koehler B."/>
            <person name="Kolukisaoglu U."/>
            <person name="Kubo M."/>
            <person name="Kurata T."/>
            <person name="Lalonde S."/>
            <person name="Li K."/>
            <person name="Li Y."/>
            <person name="Litt A."/>
            <person name="Lyons E."/>
            <person name="Manning G."/>
            <person name="Maruyama T."/>
            <person name="Michael T.P."/>
            <person name="Mikami K."/>
            <person name="Miyazaki S."/>
            <person name="Morinaga S."/>
            <person name="Murata T."/>
            <person name="Mueller-Roeber B."/>
            <person name="Nelson D.R."/>
            <person name="Obara M."/>
            <person name="Oguri Y."/>
            <person name="Olmstead R.G."/>
            <person name="Onodera N."/>
            <person name="Petersen B.L."/>
            <person name="Pils B."/>
            <person name="Prigge M."/>
            <person name="Rensing S.A."/>
            <person name="Riano-Pachon D.M."/>
            <person name="Roberts A.W."/>
            <person name="Sato Y."/>
            <person name="Scheller H.V."/>
            <person name="Schulz B."/>
            <person name="Schulz C."/>
            <person name="Shakirov E.V."/>
            <person name="Shibagaki N."/>
            <person name="Shinohara N."/>
            <person name="Shippen D.E."/>
            <person name="Soerensen I."/>
            <person name="Sotooka R."/>
            <person name="Sugimoto N."/>
            <person name="Sugita M."/>
            <person name="Sumikawa N."/>
            <person name="Tanurdzic M."/>
            <person name="Theissen G."/>
            <person name="Ulvskov P."/>
            <person name="Wakazuki S."/>
            <person name="Weng J.K."/>
            <person name="Willats W.W."/>
            <person name="Wipf D."/>
            <person name="Wolf P.G."/>
            <person name="Yang L."/>
            <person name="Zimmer A.D."/>
            <person name="Zhu Q."/>
            <person name="Mitros T."/>
            <person name="Hellsten U."/>
            <person name="Loque D."/>
            <person name="Otillar R."/>
            <person name="Salamov A."/>
            <person name="Schmutz J."/>
            <person name="Shapiro H."/>
            <person name="Lindquist E."/>
            <person name="Lucas S."/>
            <person name="Rokhsar D."/>
            <person name="Grigoriev I.V."/>
        </authorList>
    </citation>
    <scope>NUCLEOTIDE SEQUENCE [LARGE SCALE GENOMIC DNA]</scope>
</reference>
<feature type="compositionally biased region" description="Basic and acidic residues" evidence="1">
    <location>
        <begin position="1"/>
        <end position="20"/>
    </location>
</feature>
<dbReference type="Proteomes" id="UP000001514">
    <property type="component" value="Unassembled WGS sequence"/>
</dbReference>
<gene>
    <name evidence="2" type="ORF">SELMODRAFT_408553</name>
</gene>
<evidence type="ECO:0000256" key="1">
    <source>
        <dbReference type="SAM" id="MobiDB-lite"/>
    </source>
</evidence>
<dbReference type="AlphaFoldDB" id="D8R8N5"/>
<evidence type="ECO:0000313" key="3">
    <source>
        <dbReference type="Proteomes" id="UP000001514"/>
    </source>
</evidence>